<dbReference type="GeneID" id="76209486"/>
<accession>A0A2S2KPE7</accession>
<comment type="caution">
    <text evidence="1">The sequence shown here is derived from an EMBL/GenBank/DDBJ whole genome shotgun (WGS) entry which is preliminary data.</text>
</comment>
<dbReference type="RefSeq" id="WP_109876025.1">
    <property type="nucleotide sequence ID" value="NZ_AP026695.1"/>
</dbReference>
<sequence length="88" mass="10501">MSKWIHAKFSLDGSNRLISADRKTWFININQKYFKNMVSELVIKFTDLVCKVCMKSHHTQSGLISCLWFHRHDSIDYYLDNIMDDKNE</sequence>
<keyword evidence="2" id="KW-1185">Reference proteome</keyword>
<protein>
    <submittedName>
        <fullName evidence="1">Uncharacterized protein</fullName>
    </submittedName>
</protein>
<proteinExistence type="predicted"/>
<dbReference type="EMBL" id="BGKI01000001">
    <property type="protein sequence ID" value="GBH33365.1"/>
    <property type="molecule type" value="Genomic_DNA"/>
</dbReference>
<organism evidence="1 2">
    <name type="scientific">Nitrosopumilus zosterae</name>
    <dbReference type="NCBI Taxonomy" id="718286"/>
    <lineage>
        <taxon>Archaea</taxon>
        <taxon>Nitrososphaerota</taxon>
        <taxon>Nitrososphaeria</taxon>
        <taxon>Nitrosopumilales</taxon>
        <taxon>Nitrosopumilaceae</taxon>
        <taxon>Nitrosopumilus</taxon>
    </lineage>
</organism>
<gene>
    <name evidence="1" type="ORF">NZNM25_01560</name>
</gene>
<evidence type="ECO:0000313" key="1">
    <source>
        <dbReference type="EMBL" id="GBH33365.1"/>
    </source>
</evidence>
<name>A0A2S2KPE7_9ARCH</name>
<reference evidence="1 2" key="1">
    <citation type="submission" date="2018-05" db="EMBL/GenBank/DDBJ databases">
        <title>genome sequencing of Nitrosopumilus sp. NM25.</title>
        <authorList>
            <person name="Mori K."/>
            <person name="Nakagawa T."/>
        </authorList>
    </citation>
    <scope>NUCLEOTIDE SEQUENCE [LARGE SCALE GENOMIC DNA]</scope>
    <source>
        <strain evidence="1 2">NM25</strain>
    </source>
</reference>
<dbReference type="AlphaFoldDB" id="A0A2S2KPE7"/>
<evidence type="ECO:0000313" key="2">
    <source>
        <dbReference type="Proteomes" id="UP000245829"/>
    </source>
</evidence>
<dbReference type="Proteomes" id="UP000245829">
    <property type="component" value="Unassembled WGS sequence"/>
</dbReference>